<feature type="compositionally biased region" description="Basic and acidic residues" evidence="6">
    <location>
        <begin position="648"/>
        <end position="659"/>
    </location>
</feature>
<dbReference type="EMBL" id="CATQJA010002665">
    <property type="protein sequence ID" value="CAJ0583879.1"/>
    <property type="molecule type" value="Genomic_DNA"/>
</dbReference>
<feature type="region of interest" description="Disordered" evidence="6">
    <location>
        <begin position="404"/>
        <end position="577"/>
    </location>
</feature>
<dbReference type="GO" id="GO:0004674">
    <property type="term" value="F:protein serine/threonine kinase activity"/>
    <property type="evidence" value="ECO:0007669"/>
    <property type="project" value="UniProtKB-KW"/>
</dbReference>
<dbReference type="Gene3D" id="1.10.510.10">
    <property type="entry name" value="Transferase(Phosphotransferase) domain 1"/>
    <property type="match status" value="1"/>
</dbReference>
<dbReference type="Proteomes" id="UP001177023">
    <property type="component" value="Unassembled WGS sequence"/>
</dbReference>
<evidence type="ECO:0000259" key="7">
    <source>
        <dbReference type="PROSITE" id="PS50011"/>
    </source>
</evidence>
<keyword evidence="9" id="KW-1185">Reference proteome</keyword>
<dbReference type="InterPro" id="IPR011009">
    <property type="entry name" value="Kinase-like_dom_sf"/>
</dbReference>
<feature type="compositionally biased region" description="Basic and acidic residues" evidence="6">
    <location>
        <begin position="807"/>
        <end position="833"/>
    </location>
</feature>
<comment type="caution">
    <text evidence="8">The sequence shown here is derived from an EMBL/GenBank/DDBJ whole genome shotgun (WGS) entry which is preliminary data.</text>
</comment>
<evidence type="ECO:0000256" key="6">
    <source>
        <dbReference type="SAM" id="MobiDB-lite"/>
    </source>
</evidence>
<feature type="compositionally biased region" description="Basic and acidic residues" evidence="6">
    <location>
        <begin position="618"/>
        <end position="638"/>
    </location>
</feature>
<feature type="compositionally biased region" description="Basic and acidic residues" evidence="6">
    <location>
        <begin position="415"/>
        <end position="433"/>
    </location>
</feature>
<dbReference type="PROSITE" id="PS00108">
    <property type="entry name" value="PROTEIN_KINASE_ST"/>
    <property type="match status" value="1"/>
</dbReference>
<sequence>MNNDIVNNAHQGAPSDDQSATNCMVCVGGAPQPSQHDPDVIRVDEHYPTEEEFAPFDPKDIVRIRSNAKFEEFYDIDEANSGKVYHCVERSSKLELAAKFIKIRKDADREQVEHEVSVMTRMRHPRIAQIYDAFYSTSNDVILVMELVKGGELFNRVVEDNFVLTETAAAVIICQLCEAIDYIHKQNIVHLDIKPENIMCVTESGNRIKLIDFGLARHYDGSEDLYYMAGTPEFSAPEVIKFEPLDFRTDMWSIIGIFPFLGETTPLTYCNVERGEWEFIEEFDCVSEVAKDFISNYLYTIRVAVCSLGIVWCIHGYLVSEKEPKRPTSRSTKQSHLAVMSYCEFTSILNVLRKKNSTKGLEYFSKAKIDPAKKKKKSLASAVLAAKNIDANQEPAVVVTACEPSTSEVQEETPDALKVEKKMQKTESSDSTKENNITIPKIIEPIPKASEGLPPHPEGGVVKKKKIVRKKKPVRETPARTSELDLLRAQADGNSPSKKLIADVRQSTTDTGTSGDESDRKPKCRSYKLSTDEATTSAKTDDDRQEENGETVKKVTMKTEDSKSPSTSRGSFEPPKLRVNSLIAERMQKLRNDAPPLTFNISGKKLETPKTSSTSTEKTAEPPKLGFKELKVVTEKKSTTTTTTQVRSKIENSERKLTTQTADKKIEEVIGKKSSQQQVKVSLVTTAEEQCPETGLQKKTFQKSVAKNEKHDKEEEKNRREEHNGDEKLTVKTQRSLKREENDRSILQRLTKVDGETKDNKKLEVTIGRLKKVDGKATHEIDGGKASLQNVELNITSHVRRSIKGNDGSREEKTDNVSKFESKIKAGRTDPAPEKTSLAQELARLKKTKAEEPLKSALKREDSEKKSVRLGDIMLPRIRFDEERGSTRVKFADPTPPIMFPTTSTFGGGLQKNKSETNIAARVKNTASTTTMGIPPTAATNKNSSINRAADSRTAFRRTKQKTLDDSGIKKRQHWLYAEAEGDVKPREDFTFGALKAMNDRRSLIEPGKAMATKDLLERRVSGDFTSDKPKAMIKIPNANFAMSNITKAKLSELAKMNMFLDSTAYLHHGEHHEDDDHGVSSGQICTSRWRKATSRAQDALQVGASY</sequence>
<keyword evidence="1" id="KW-0723">Serine/threonine-protein kinase</keyword>
<feature type="region of interest" description="Disordered" evidence="6">
    <location>
        <begin position="687"/>
        <end position="743"/>
    </location>
</feature>
<keyword evidence="3" id="KW-0547">Nucleotide-binding</keyword>
<feature type="compositionally biased region" description="Polar residues" evidence="6">
    <location>
        <begin position="528"/>
        <end position="538"/>
    </location>
</feature>
<feature type="compositionally biased region" description="Low complexity" evidence="6">
    <location>
        <begin position="434"/>
        <end position="448"/>
    </location>
</feature>
<feature type="region of interest" description="Disordered" evidence="6">
    <location>
        <begin position="804"/>
        <end position="836"/>
    </location>
</feature>
<dbReference type="GO" id="GO:0043065">
    <property type="term" value="P:positive regulation of apoptotic process"/>
    <property type="evidence" value="ECO:0007669"/>
    <property type="project" value="TreeGrafter"/>
</dbReference>
<evidence type="ECO:0000256" key="1">
    <source>
        <dbReference type="ARBA" id="ARBA00022527"/>
    </source>
</evidence>
<evidence type="ECO:0000313" key="9">
    <source>
        <dbReference type="Proteomes" id="UP001177023"/>
    </source>
</evidence>
<dbReference type="AlphaFoldDB" id="A0AA36GAE6"/>
<dbReference type="GO" id="GO:0035556">
    <property type="term" value="P:intracellular signal transduction"/>
    <property type="evidence" value="ECO:0007669"/>
    <property type="project" value="TreeGrafter"/>
</dbReference>
<dbReference type="Pfam" id="PF00069">
    <property type="entry name" value="Pkinase"/>
    <property type="match status" value="1"/>
</dbReference>
<gene>
    <name evidence="8" type="ORF">MSPICULIGERA_LOCUS21947</name>
</gene>
<feature type="compositionally biased region" description="Basic and acidic residues" evidence="6">
    <location>
        <begin position="474"/>
        <end position="486"/>
    </location>
</feature>
<evidence type="ECO:0000313" key="8">
    <source>
        <dbReference type="EMBL" id="CAJ0583879.1"/>
    </source>
</evidence>
<protein>
    <recommendedName>
        <fullName evidence="7">Protein kinase domain-containing protein</fullName>
    </recommendedName>
</protein>
<dbReference type="SMART" id="SM00220">
    <property type="entry name" value="S_TKc"/>
    <property type="match status" value="1"/>
</dbReference>
<organism evidence="8 9">
    <name type="scientific">Mesorhabditis spiculigera</name>
    <dbReference type="NCBI Taxonomy" id="96644"/>
    <lineage>
        <taxon>Eukaryota</taxon>
        <taxon>Metazoa</taxon>
        <taxon>Ecdysozoa</taxon>
        <taxon>Nematoda</taxon>
        <taxon>Chromadorea</taxon>
        <taxon>Rhabditida</taxon>
        <taxon>Rhabditina</taxon>
        <taxon>Rhabditomorpha</taxon>
        <taxon>Rhabditoidea</taxon>
        <taxon>Rhabditidae</taxon>
        <taxon>Mesorhabditinae</taxon>
        <taxon>Mesorhabditis</taxon>
    </lineage>
</organism>
<feature type="compositionally biased region" description="Basic and acidic residues" evidence="6">
    <location>
        <begin position="539"/>
        <end position="563"/>
    </location>
</feature>
<dbReference type="PANTHER" id="PTHR24342:SF20">
    <property type="entry name" value="MYOSIN LIGHT CHAIN KINASE, SMOOTH MUSCLE"/>
    <property type="match status" value="1"/>
</dbReference>
<dbReference type="PANTHER" id="PTHR24342">
    <property type="entry name" value="SERINE/THREONINE-PROTEIN KINASE 17"/>
    <property type="match status" value="1"/>
</dbReference>
<evidence type="ECO:0000256" key="3">
    <source>
        <dbReference type="ARBA" id="ARBA00022741"/>
    </source>
</evidence>
<dbReference type="GO" id="GO:0005634">
    <property type="term" value="C:nucleus"/>
    <property type="evidence" value="ECO:0007669"/>
    <property type="project" value="TreeGrafter"/>
</dbReference>
<evidence type="ECO:0000256" key="5">
    <source>
        <dbReference type="ARBA" id="ARBA00022840"/>
    </source>
</evidence>
<feature type="domain" description="Protein kinase" evidence="7">
    <location>
        <begin position="70"/>
        <end position="339"/>
    </location>
</feature>
<dbReference type="PROSITE" id="PS50011">
    <property type="entry name" value="PROTEIN_KINASE_DOM"/>
    <property type="match status" value="1"/>
</dbReference>
<feature type="compositionally biased region" description="Basic and acidic residues" evidence="6">
    <location>
        <begin position="706"/>
        <end position="730"/>
    </location>
</feature>
<name>A0AA36GAE6_9BILA</name>
<reference evidence="8" key="1">
    <citation type="submission" date="2023-06" db="EMBL/GenBank/DDBJ databases">
        <authorList>
            <person name="Delattre M."/>
        </authorList>
    </citation>
    <scope>NUCLEOTIDE SEQUENCE</scope>
    <source>
        <strain evidence="8">AF72</strain>
    </source>
</reference>
<dbReference type="InterPro" id="IPR008271">
    <property type="entry name" value="Ser/Thr_kinase_AS"/>
</dbReference>
<feature type="region of interest" description="Disordered" evidence="6">
    <location>
        <begin position="590"/>
        <end position="659"/>
    </location>
</feature>
<keyword evidence="5" id="KW-0067">ATP-binding</keyword>
<dbReference type="GO" id="GO:0005524">
    <property type="term" value="F:ATP binding"/>
    <property type="evidence" value="ECO:0007669"/>
    <property type="project" value="UniProtKB-KW"/>
</dbReference>
<feature type="compositionally biased region" description="Basic residues" evidence="6">
    <location>
        <begin position="462"/>
        <end position="473"/>
    </location>
</feature>
<evidence type="ECO:0000256" key="2">
    <source>
        <dbReference type="ARBA" id="ARBA00022679"/>
    </source>
</evidence>
<dbReference type="InterPro" id="IPR000719">
    <property type="entry name" value="Prot_kinase_dom"/>
</dbReference>
<keyword evidence="2" id="KW-0808">Transferase</keyword>
<feature type="non-terminal residue" evidence="8">
    <location>
        <position position="1107"/>
    </location>
</feature>
<accession>A0AA36GAE6</accession>
<evidence type="ECO:0000256" key="4">
    <source>
        <dbReference type="ARBA" id="ARBA00022777"/>
    </source>
</evidence>
<dbReference type="Gene3D" id="3.30.200.20">
    <property type="entry name" value="Phosphorylase Kinase, domain 1"/>
    <property type="match status" value="1"/>
</dbReference>
<proteinExistence type="predicted"/>
<keyword evidence="4" id="KW-0418">Kinase</keyword>
<dbReference type="SUPFAM" id="SSF56112">
    <property type="entry name" value="Protein kinase-like (PK-like)"/>
    <property type="match status" value="1"/>
</dbReference>